<dbReference type="AlphaFoldDB" id="A0AAV5GY70"/>
<name>A0AAV5GY70_9BASI</name>
<evidence type="ECO:0000313" key="2">
    <source>
        <dbReference type="EMBL" id="GJN94451.1"/>
    </source>
</evidence>
<dbReference type="EMBL" id="BQKY01000017">
    <property type="protein sequence ID" value="GJN94451.1"/>
    <property type="molecule type" value="Genomic_DNA"/>
</dbReference>
<evidence type="ECO:0008006" key="4">
    <source>
        <dbReference type="Google" id="ProtNLM"/>
    </source>
</evidence>
<comment type="caution">
    <text evidence="2">The sequence shown here is derived from an EMBL/GenBank/DDBJ whole genome shotgun (WGS) entry which is preliminary data.</text>
</comment>
<protein>
    <recommendedName>
        <fullName evidence="4">F-box domain-containing protein</fullName>
    </recommendedName>
</protein>
<reference evidence="2 3" key="1">
    <citation type="submission" date="2021-12" db="EMBL/GenBank/DDBJ databases">
        <title>High titer production of polyol ester of fatty acids by Rhodotorula paludigena BS15 towards product separation-free biomass refinery.</title>
        <authorList>
            <person name="Mano J."/>
            <person name="Ono H."/>
            <person name="Tanaka T."/>
            <person name="Naito K."/>
            <person name="Sushida H."/>
            <person name="Ike M."/>
            <person name="Tokuyasu K."/>
            <person name="Kitaoka M."/>
        </authorList>
    </citation>
    <scope>NUCLEOTIDE SEQUENCE [LARGE SCALE GENOMIC DNA]</scope>
    <source>
        <strain evidence="2 3">BS15</strain>
    </source>
</reference>
<proteinExistence type="predicted"/>
<feature type="compositionally biased region" description="Basic and acidic residues" evidence="1">
    <location>
        <begin position="192"/>
        <end position="203"/>
    </location>
</feature>
<evidence type="ECO:0000313" key="3">
    <source>
        <dbReference type="Proteomes" id="UP001342314"/>
    </source>
</evidence>
<accession>A0AAV5GY70</accession>
<organism evidence="2 3">
    <name type="scientific">Rhodotorula paludigena</name>
    <dbReference type="NCBI Taxonomy" id="86838"/>
    <lineage>
        <taxon>Eukaryota</taxon>
        <taxon>Fungi</taxon>
        <taxon>Dikarya</taxon>
        <taxon>Basidiomycota</taxon>
        <taxon>Pucciniomycotina</taxon>
        <taxon>Microbotryomycetes</taxon>
        <taxon>Sporidiobolales</taxon>
        <taxon>Sporidiobolaceae</taxon>
        <taxon>Rhodotorula</taxon>
    </lineage>
</organism>
<feature type="region of interest" description="Disordered" evidence="1">
    <location>
        <begin position="192"/>
        <end position="211"/>
    </location>
</feature>
<dbReference type="Proteomes" id="UP001342314">
    <property type="component" value="Unassembled WGS sequence"/>
</dbReference>
<keyword evidence="3" id="KW-1185">Reference proteome</keyword>
<evidence type="ECO:0000256" key="1">
    <source>
        <dbReference type="SAM" id="MobiDB-lite"/>
    </source>
</evidence>
<sequence length="221" mass="25172">MAPVLPIELQLHILELSVPLYTRRNFPEVRKLALTLPLVCRAWSSTAYRLLSPIAKIVYEAKEGEAEAFKLRVDALLACRSVEALDLNLTRWDQTDGLEYVHLMDSLEWNPPIGIWQDLPDTVRFLAIYKMRIPPFSTPICTTPSMCFPPHLETFTYGCPSDHEDPKVEALRRAWENGAPPQRRPLVVIEVRAGENEGENEGKNEDEDDFDLEEWAQAVGS</sequence>
<gene>
    <name evidence="2" type="ORF">Rhopal_007531-T1</name>
</gene>